<dbReference type="Proteomes" id="UP001596223">
    <property type="component" value="Unassembled WGS sequence"/>
</dbReference>
<accession>A0ABW1JN72</accession>
<gene>
    <name evidence="1" type="ORF">ACFP3H_04640</name>
</gene>
<organism evidence="1 2">
    <name type="scientific">Nocardia lasii</name>
    <dbReference type="NCBI Taxonomy" id="1616107"/>
    <lineage>
        <taxon>Bacteria</taxon>
        <taxon>Bacillati</taxon>
        <taxon>Actinomycetota</taxon>
        <taxon>Actinomycetes</taxon>
        <taxon>Mycobacteriales</taxon>
        <taxon>Nocardiaceae</taxon>
        <taxon>Nocardia</taxon>
    </lineage>
</organism>
<sequence length="148" mass="15889">MVDLVEQHRCSIRAVSVESEWGAAISGRCGHESAVAGWQVECSCGRWQGVRWRRVPCRAEHCPDARCLYSGDGTLSGALRGLVVADWEVHLHRTMTMMPVQLAHDSLVEAQQRLAEAVRFVRGSGASWEDVGAAAGGITGSAARGAFG</sequence>
<reference evidence="2" key="1">
    <citation type="journal article" date="2019" name="Int. J. Syst. Evol. Microbiol.">
        <title>The Global Catalogue of Microorganisms (GCM) 10K type strain sequencing project: providing services to taxonomists for standard genome sequencing and annotation.</title>
        <authorList>
            <consortium name="The Broad Institute Genomics Platform"/>
            <consortium name="The Broad Institute Genome Sequencing Center for Infectious Disease"/>
            <person name="Wu L."/>
            <person name="Ma J."/>
        </authorList>
    </citation>
    <scope>NUCLEOTIDE SEQUENCE [LARGE SCALE GENOMIC DNA]</scope>
    <source>
        <strain evidence="2">CCUG 36956</strain>
    </source>
</reference>
<keyword evidence="2" id="KW-1185">Reference proteome</keyword>
<evidence type="ECO:0008006" key="3">
    <source>
        <dbReference type="Google" id="ProtNLM"/>
    </source>
</evidence>
<proteinExistence type="predicted"/>
<name>A0ABW1JN72_9NOCA</name>
<comment type="caution">
    <text evidence="1">The sequence shown here is derived from an EMBL/GenBank/DDBJ whole genome shotgun (WGS) entry which is preliminary data.</text>
</comment>
<dbReference type="EMBL" id="JBHSQN010000002">
    <property type="protein sequence ID" value="MFC6010327.1"/>
    <property type="molecule type" value="Genomic_DNA"/>
</dbReference>
<protein>
    <recommendedName>
        <fullName evidence="3">Transposase</fullName>
    </recommendedName>
</protein>
<evidence type="ECO:0000313" key="1">
    <source>
        <dbReference type="EMBL" id="MFC6010327.1"/>
    </source>
</evidence>
<evidence type="ECO:0000313" key="2">
    <source>
        <dbReference type="Proteomes" id="UP001596223"/>
    </source>
</evidence>